<evidence type="ECO:0000256" key="1">
    <source>
        <dbReference type="SAM" id="Coils"/>
    </source>
</evidence>
<sequence length="149" mass="16558">MRHLFISPIKSPHRSILNLSFSGLHRRCLSLLSNTKSVKSLDSVTDAVEVSRLEGLGFESDINKNKPSFQLSAPALDLMNGLLNGDRGSLARVITLVESWAFDKRAVGQEILTRLMDQLREQADQANKMFRDAGAANIQRGSTFRLGKF</sequence>
<organism evidence="2 3">
    <name type="scientific">Protopolystoma xenopodis</name>
    <dbReference type="NCBI Taxonomy" id="117903"/>
    <lineage>
        <taxon>Eukaryota</taxon>
        <taxon>Metazoa</taxon>
        <taxon>Spiralia</taxon>
        <taxon>Lophotrochozoa</taxon>
        <taxon>Platyhelminthes</taxon>
        <taxon>Monogenea</taxon>
        <taxon>Polyopisthocotylea</taxon>
        <taxon>Polystomatidea</taxon>
        <taxon>Polystomatidae</taxon>
        <taxon>Protopolystoma</taxon>
    </lineage>
</organism>
<feature type="coiled-coil region" evidence="1">
    <location>
        <begin position="109"/>
        <end position="136"/>
    </location>
</feature>
<dbReference type="Gene3D" id="1.20.5.170">
    <property type="match status" value="1"/>
</dbReference>
<dbReference type="EMBL" id="CAAALY010097893">
    <property type="protein sequence ID" value="VEL28804.1"/>
    <property type="molecule type" value="Genomic_DNA"/>
</dbReference>
<gene>
    <name evidence="2" type="ORF">PXEA_LOCUS22244</name>
</gene>
<evidence type="ECO:0000313" key="3">
    <source>
        <dbReference type="Proteomes" id="UP000784294"/>
    </source>
</evidence>
<proteinExistence type="predicted"/>
<accession>A0A448X5S9</accession>
<dbReference type="AlphaFoldDB" id="A0A448X5S9"/>
<evidence type="ECO:0000313" key="2">
    <source>
        <dbReference type="EMBL" id="VEL28804.1"/>
    </source>
</evidence>
<comment type="caution">
    <text evidence="2">The sequence shown here is derived from an EMBL/GenBank/DDBJ whole genome shotgun (WGS) entry which is preliminary data.</text>
</comment>
<keyword evidence="3" id="KW-1185">Reference proteome</keyword>
<keyword evidence="1" id="KW-0175">Coiled coil</keyword>
<dbReference type="Proteomes" id="UP000784294">
    <property type="component" value="Unassembled WGS sequence"/>
</dbReference>
<reference evidence="2" key="1">
    <citation type="submission" date="2018-11" db="EMBL/GenBank/DDBJ databases">
        <authorList>
            <consortium name="Pathogen Informatics"/>
        </authorList>
    </citation>
    <scope>NUCLEOTIDE SEQUENCE</scope>
</reference>
<protein>
    <submittedName>
        <fullName evidence="2">Uncharacterized protein</fullName>
    </submittedName>
</protein>
<name>A0A448X5S9_9PLAT</name>